<evidence type="ECO:0000259" key="6">
    <source>
        <dbReference type="PROSITE" id="PS51371"/>
    </source>
</evidence>
<protein>
    <submittedName>
        <fullName evidence="7">CBS domain-containing protein</fullName>
    </submittedName>
</protein>
<dbReference type="InterPro" id="IPR017158">
    <property type="entry name" value="Tscrpt-reg_CBS-contain_prd"/>
</dbReference>
<dbReference type="SUPFAM" id="SSF47413">
    <property type="entry name" value="lambda repressor-like DNA-binding domains"/>
    <property type="match status" value="1"/>
</dbReference>
<evidence type="ECO:0000313" key="7">
    <source>
        <dbReference type="EMBL" id="RQD82233.1"/>
    </source>
</evidence>
<dbReference type="AlphaFoldDB" id="A0A3R7VSE3"/>
<evidence type="ECO:0000256" key="1">
    <source>
        <dbReference type="ARBA" id="ARBA00022605"/>
    </source>
</evidence>
<keyword evidence="2 4" id="KW-0129">CBS domain</keyword>
<feature type="domain" description="CBS" evidence="6">
    <location>
        <begin position="55"/>
        <end position="110"/>
    </location>
</feature>
<dbReference type="SMART" id="SM00116">
    <property type="entry name" value="CBS"/>
    <property type="match status" value="2"/>
</dbReference>
<dbReference type="GO" id="GO:0009086">
    <property type="term" value="P:methionine biosynthetic process"/>
    <property type="evidence" value="ECO:0007669"/>
    <property type="project" value="UniProtKB-KW"/>
</dbReference>
<evidence type="ECO:0000313" key="8">
    <source>
        <dbReference type="Proteomes" id="UP000284763"/>
    </source>
</evidence>
<keyword evidence="3" id="KW-0486">Methionine biosynthesis</keyword>
<dbReference type="GO" id="GO:0003677">
    <property type="term" value="F:DNA binding"/>
    <property type="evidence" value="ECO:0007669"/>
    <property type="project" value="InterPro"/>
</dbReference>
<proteinExistence type="predicted"/>
<dbReference type="InterPro" id="IPR051257">
    <property type="entry name" value="Diverse_CBS-Domain"/>
</dbReference>
<sequence>MSMTQSELAKRASVSQPLIARIESGDVDPRLSTIKKIYEAFEEVENESILVKDVMNYPVIHILPTDSVTRAASIMEEYGFSQIPIIVDGISVGSLSEDMLIKSLTEKKNTNISKMKVSELMEGSFPTISLDTEFKVVSSILERSRAVLVMDNGKVVGVITKHDVLKLLHSTE</sequence>
<evidence type="ECO:0000259" key="5">
    <source>
        <dbReference type="PROSITE" id="PS50943"/>
    </source>
</evidence>
<dbReference type="EMBL" id="QZAB01000464">
    <property type="protein sequence ID" value="RQD82233.1"/>
    <property type="molecule type" value="Genomic_DNA"/>
</dbReference>
<dbReference type="Gene3D" id="3.10.580.10">
    <property type="entry name" value="CBS-domain"/>
    <property type="match status" value="1"/>
</dbReference>
<dbReference type="PANTHER" id="PTHR43080">
    <property type="entry name" value="CBS DOMAIN-CONTAINING PROTEIN CBSX3, MITOCHONDRIAL"/>
    <property type="match status" value="1"/>
</dbReference>
<dbReference type="SUPFAM" id="SSF54631">
    <property type="entry name" value="CBS-domain pair"/>
    <property type="match status" value="1"/>
</dbReference>
<feature type="domain" description="HTH cro/C1-type" evidence="5">
    <location>
        <begin position="3"/>
        <end position="50"/>
    </location>
</feature>
<evidence type="ECO:0000256" key="4">
    <source>
        <dbReference type="PROSITE-ProRule" id="PRU00703"/>
    </source>
</evidence>
<organism evidence="7 8">
    <name type="scientific">Methanosalsum natronophilum</name>
    <dbReference type="NCBI Taxonomy" id="768733"/>
    <lineage>
        <taxon>Archaea</taxon>
        <taxon>Methanobacteriati</taxon>
        <taxon>Methanobacteriota</taxon>
        <taxon>Stenosarchaea group</taxon>
        <taxon>Methanomicrobia</taxon>
        <taxon>Methanosarcinales</taxon>
        <taxon>Methanosarcinaceae</taxon>
        <taxon>Methanosalsum</taxon>
    </lineage>
</organism>
<dbReference type="InterPro" id="IPR001387">
    <property type="entry name" value="Cro/C1-type_HTH"/>
</dbReference>
<evidence type="ECO:0000256" key="3">
    <source>
        <dbReference type="ARBA" id="ARBA00023167"/>
    </source>
</evidence>
<dbReference type="PROSITE" id="PS51371">
    <property type="entry name" value="CBS"/>
    <property type="match status" value="1"/>
</dbReference>
<gene>
    <name evidence="7" type="ORF">D5R95_07425</name>
</gene>
<dbReference type="PROSITE" id="PS50943">
    <property type="entry name" value="HTH_CROC1"/>
    <property type="match status" value="1"/>
</dbReference>
<name>A0A3R7VSE3_9EURY</name>
<dbReference type="CDD" id="cd00093">
    <property type="entry name" value="HTH_XRE"/>
    <property type="match status" value="1"/>
</dbReference>
<dbReference type="Gene3D" id="1.10.260.40">
    <property type="entry name" value="lambda repressor-like DNA-binding domains"/>
    <property type="match status" value="1"/>
</dbReference>
<accession>A0A3R7VSE3</accession>
<comment type="caution">
    <text evidence="7">The sequence shown here is derived from an EMBL/GenBank/DDBJ whole genome shotgun (WGS) entry which is preliminary data.</text>
</comment>
<keyword evidence="1" id="KW-0028">Amino-acid biosynthesis</keyword>
<dbReference type="InterPro" id="IPR046342">
    <property type="entry name" value="CBS_dom_sf"/>
</dbReference>
<dbReference type="InterPro" id="IPR010982">
    <property type="entry name" value="Lambda_DNA-bd_dom_sf"/>
</dbReference>
<dbReference type="PIRSF" id="PIRSF037253">
    <property type="entry name" value="HTH_CBS_prd"/>
    <property type="match status" value="1"/>
</dbReference>
<dbReference type="Pfam" id="PF01381">
    <property type="entry name" value="HTH_3"/>
    <property type="match status" value="1"/>
</dbReference>
<dbReference type="InterPro" id="IPR000644">
    <property type="entry name" value="CBS_dom"/>
</dbReference>
<dbReference type="Proteomes" id="UP000284763">
    <property type="component" value="Unassembled WGS sequence"/>
</dbReference>
<evidence type="ECO:0000256" key="2">
    <source>
        <dbReference type="ARBA" id="ARBA00023122"/>
    </source>
</evidence>
<dbReference type="PANTHER" id="PTHR43080:SF4">
    <property type="entry name" value="CRO-LIKE PROTEIN"/>
    <property type="match status" value="1"/>
</dbReference>
<dbReference type="Pfam" id="PF00571">
    <property type="entry name" value="CBS"/>
    <property type="match status" value="2"/>
</dbReference>
<reference evidence="7 8" key="1">
    <citation type="submission" date="2018-08" db="EMBL/GenBank/DDBJ databases">
        <title>The metabolism and importance of syntrophic acetate oxidation coupled to methane or sulfide production in haloalkaline environments.</title>
        <authorList>
            <person name="Timmers P.H.A."/>
            <person name="Vavourakis C.D."/>
            <person name="Sorokin D.Y."/>
            <person name="Sinninghe Damste J.S."/>
            <person name="Muyzer G."/>
            <person name="Stams A.J.M."/>
            <person name="Plugge C.M."/>
        </authorList>
    </citation>
    <scope>NUCLEOTIDE SEQUENCE [LARGE SCALE GENOMIC DNA]</scope>
    <source>
        <strain evidence="7">MSAO_Arc3</strain>
    </source>
</reference>